<keyword evidence="3" id="KW-1185">Reference proteome</keyword>
<dbReference type="AlphaFoldDB" id="A0A642UNW6"/>
<dbReference type="OrthoDB" id="21513at2759"/>
<evidence type="ECO:0008006" key="4">
    <source>
        <dbReference type="Google" id="ProtNLM"/>
    </source>
</evidence>
<dbReference type="PANTHER" id="PTHR15141:SF76">
    <property type="entry name" value="TRANSCRIPTION ELONGATION FACTOR B POLYPEPTIDE 3"/>
    <property type="match status" value="1"/>
</dbReference>
<comment type="caution">
    <text evidence="2">The sequence shown here is derived from an EMBL/GenBank/DDBJ whole genome shotgun (WGS) entry which is preliminary data.</text>
</comment>
<dbReference type="Proteomes" id="UP000449547">
    <property type="component" value="Unassembled WGS sequence"/>
</dbReference>
<dbReference type="VEuPathDB" id="FungiDB:DIURU_003224"/>
<dbReference type="GO" id="GO:0006368">
    <property type="term" value="P:transcription elongation by RNA polymerase II"/>
    <property type="evidence" value="ECO:0007669"/>
    <property type="project" value="InterPro"/>
</dbReference>
<accession>A0A642UNW6</accession>
<dbReference type="OMA" id="WLRFIKR"/>
<feature type="region of interest" description="Disordered" evidence="1">
    <location>
        <begin position="171"/>
        <end position="314"/>
    </location>
</feature>
<dbReference type="InterPro" id="IPR051870">
    <property type="entry name" value="Elongin-A_domain"/>
</dbReference>
<dbReference type="Pfam" id="PF06881">
    <property type="entry name" value="Elongin_A"/>
    <property type="match status" value="1"/>
</dbReference>
<protein>
    <recommendedName>
        <fullName evidence="4">Elongin-A</fullName>
    </recommendedName>
</protein>
<feature type="compositionally biased region" description="Pro residues" evidence="1">
    <location>
        <begin position="240"/>
        <end position="250"/>
    </location>
</feature>
<reference evidence="2 3" key="1">
    <citation type="submission" date="2019-07" db="EMBL/GenBank/DDBJ databases">
        <title>Genome assembly of two rare yeast pathogens: Diutina rugosa and Trichomonascus ciferrii.</title>
        <authorList>
            <person name="Mixao V."/>
            <person name="Saus E."/>
            <person name="Hansen A."/>
            <person name="Lass-Flor C."/>
            <person name="Gabaldon T."/>
        </authorList>
    </citation>
    <scope>NUCLEOTIDE SEQUENCE [LARGE SCALE GENOMIC DNA]</scope>
    <source>
        <strain evidence="2 3">CBS 613</strain>
    </source>
</reference>
<sequence length="314" mass="34876">MVLSLVELATLKFIQFPMLVEDVGATPFHLLVPVLERMSAKQLRLIEQKSPHITEDSERIWRSLIRKDFPDRPEVSPTQPSSRKLYDQYVKDREQLRQQSANRLRQMSEELKNKKSKVIAVPAGELKEPRRRISGWGRSPSGGGWDGPRRPKTILARAKRDVADRGLMFKVAPKPPAASPLSKYPQVVAPPRTRTTSSPPSALAPIRPQSTTRSTSSRPAVTSTSQSRTRGETTTSSPTSSPPIQRPSPTVPAERPRKRPAAAAASIFMPSRRRPPTSTVPVSRPPKRPKQLADPPPSSPPRRPIKATRSSIFS</sequence>
<name>A0A642UNW6_DIURU</name>
<evidence type="ECO:0000256" key="1">
    <source>
        <dbReference type="SAM" id="MobiDB-lite"/>
    </source>
</evidence>
<organism evidence="2 3">
    <name type="scientific">Diutina rugosa</name>
    <name type="common">Yeast</name>
    <name type="synonym">Candida rugosa</name>
    <dbReference type="NCBI Taxonomy" id="5481"/>
    <lineage>
        <taxon>Eukaryota</taxon>
        <taxon>Fungi</taxon>
        <taxon>Dikarya</taxon>
        <taxon>Ascomycota</taxon>
        <taxon>Saccharomycotina</taxon>
        <taxon>Pichiomycetes</taxon>
        <taxon>Debaryomycetaceae</taxon>
        <taxon>Diutina</taxon>
    </lineage>
</organism>
<dbReference type="PANTHER" id="PTHR15141">
    <property type="entry name" value="TRANSCRIPTION ELONGATION FACTOR B POLYPEPTIDE 3"/>
    <property type="match status" value="1"/>
</dbReference>
<evidence type="ECO:0000313" key="3">
    <source>
        <dbReference type="Proteomes" id="UP000449547"/>
    </source>
</evidence>
<dbReference type="GO" id="GO:0070449">
    <property type="term" value="C:elongin complex"/>
    <property type="evidence" value="ECO:0007669"/>
    <property type="project" value="InterPro"/>
</dbReference>
<dbReference type="RefSeq" id="XP_034011996.1">
    <property type="nucleotide sequence ID" value="XM_034155963.1"/>
</dbReference>
<dbReference type="Gene3D" id="6.10.250.3180">
    <property type="match status" value="1"/>
</dbReference>
<evidence type="ECO:0000313" key="2">
    <source>
        <dbReference type="EMBL" id="KAA8901515.1"/>
    </source>
</evidence>
<feature type="region of interest" description="Disordered" evidence="1">
    <location>
        <begin position="130"/>
        <end position="151"/>
    </location>
</feature>
<dbReference type="EMBL" id="SWFT01000102">
    <property type="protein sequence ID" value="KAA8901515.1"/>
    <property type="molecule type" value="Genomic_DNA"/>
</dbReference>
<dbReference type="GeneID" id="54781875"/>
<dbReference type="InterPro" id="IPR010684">
    <property type="entry name" value="RNA_pol_II_trans_fac_SIII_A"/>
</dbReference>
<proteinExistence type="predicted"/>
<feature type="compositionally biased region" description="Low complexity" evidence="1">
    <location>
        <begin position="179"/>
        <end position="239"/>
    </location>
</feature>
<gene>
    <name evidence="2" type="ORF">DIURU_003224</name>
</gene>